<gene>
    <name evidence="2" type="ORF">H2200_003242</name>
</gene>
<evidence type="ECO:0000256" key="1">
    <source>
        <dbReference type="SAM" id="MobiDB-lite"/>
    </source>
</evidence>
<feature type="compositionally biased region" description="Polar residues" evidence="1">
    <location>
        <begin position="184"/>
        <end position="200"/>
    </location>
</feature>
<name>A0AA38XGZ8_9EURO</name>
<evidence type="ECO:0000313" key="2">
    <source>
        <dbReference type="EMBL" id="KAJ9613300.1"/>
    </source>
</evidence>
<organism evidence="2 3">
    <name type="scientific">Cladophialophora chaetospira</name>
    <dbReference type="NCBI Taxonomy" id="386627"/>
    <lineage>
        <taxon>Eukaryota</taxon>
        <taxon>Fungi</taxon>
        <taxon>Dikarya</taxon>
        <taxon>Ascomycota</taxon>
        <taxon>Pezizomycotina</taxon>
        <taxon>Eurotiomycetes</taxon>
        <taxon>Chaetothyriomycetidae</taxon>
        <taxon>Chaetothyriales</taxon>
        <taxon>Herpotrichiellaceae</taxon>
        <taxon>Cladophialophora</taxon>
    </lineage>
</organism>
<reference evidence="2" key="1">
    <citation type="submission" date="2022-10" db="EMBL/GenBank/DDBJ databases">
        <title>Culturing micro-colonial fungi from biological soil crusts in the Mojave desert and describing Neophaeococcomyces mojavensis, and introducing the new genera and species Taxawa tesnikishii.</title>
        <authorList>
            <person name="Kurbessoian T."/>
            <person name="Stajich J.E."/>
        </authorList>
    </citation>
    <scope>NUCLEOTIDE SEQUENCE</scope>
    <source>
        <strain evidence="2">TK_41</strain>
    </source>
</reference>
<sequence length="259" mass="27805">MPSTPLGPDMASSFVNAMQQTFALAANEWEFKNGAFKNKITTSTSALEAVELMLASELTSADEKRVLEKSRQAASFPFLPNCPLLNVASTMVQANGGPQIRTALIRGSHMTMNETLMLGAETMGITNIFEEDRKKQGQYVPPMLTHTLGAGNEVTRTIEVTDDGVKETAGGKIGHVPSAPPGWNEQNAEKTSQVWTTGKDNGNGKESATASTPTTTEMAAQGTEEDLTNKECNKARRGQNNNDNDFGAAFQANLRGAFE</sequence>
<feature type="compositionally biased region" description="Low complexity" evidence="1">
    <location>
        <begin position="206"/>
        <end position="220"/>
    </location>
</feature>
<accession>A0AA38XGZ8</accession>
<proteinExistence type="predicted"/>
<dbReference type="AlphaFoldDB" id="A0AA38XGZ8"/>
<dbReference type="Proteomes" id="UP001172673">
    <property type="component" value="Unassembled WGS sequence"/>
</dbReference>
<dbReference type="EMBL" id="JAPDRK010000004">
    <property type="protein sequence ID" value="KAJ9613300.1"/>
    <property type="molecule type" value="Genomic_DNA"/>
</dbReference>
<feature type="region of interest" description="Disordered" evidence="1">
    <location>
        <begin position="170"/>
        <end position="247"/>
    </location>
</feature>
<evidence type="ECO:0000313" key="3">
    <source>
        <dbReference type="Proteomes" id="UP001172673"/>
    </source>
</evidence>
<protein>
    <submittedName>
        <fullName evidence="2">Uncharacterized protein</fullName>
    </submittedName>
</protein>
<comment type="caution">
    <text evidence="2">The sequence shown here is derived from an EMBL/GenBank/DDBJ whole genome shotgun (WGS) entry which is preliminary data.</text>
</comment>
<keyword evidence="3" id="KW-1185">Reference proteome</keyword>